<name>A0ABM0GX39_SACKO</name>
<organism evidence="2 3">
    <name type="scientific">Saccoglossus kowalevskii</name>
    <name type="common">Acorn worm</name>
    <dbReference type="NCBI Taxonomy" id="10224"/>
    <lineage>
        <taxon>Eukaryota</taxon>
        <taxon>Metazoa</taxon>
        <taxon>Hemichordata</taxon>
        <taxon>Enteropneusta</taxon>
        <taxon>Harrimaniidae</taxon>
        <taxon>Saccoglossus</taxon>
    </lineage>
</organism>
<feature type="chain" id="PRO_5046882922" evidence="1">
    <location>
        <begin position="31"/>
        <end position="163"/>
    </location>
</feature>
<protein>
    <submittedName>
        <fullName evidence="3">Uncharacterized protein LOC100369537</fullName>
    </submittedName>
</protein>
<gene>
    <name evidence="3" type="primary">LOC100369537</name>
</gene>
<keyword evidence="1" id="KW-0732">Signal</keyword>
<evidence type="ECO:0000313" key="3">
    <source>
        <dbReference type="RefSeq" id="XP_002739266.1"/>
    </source>
</evidence>
<dbReference type="RefSeq" id="XP_002739266.1">
    <property type="nucleotide sequence ID" value="XM_002739220.2"/>
</dbReference>
<proteinExistence type="predicted"/>
<evidence type="ECO:0000313" key="2">
    <source>
        <dbReference type="Proteomes" id="UP000694865"/>
    </source>
</evidence>
<dbReference type="GeneID" id="100369537"/>
<accession>A0ABM0GX39</accession>
<evidence type="ECO:0000256" key="1">
    <source>
        <dbReference type="SAM" id="SignalP"/>
    </source>
</evidence>
<dbReference type="Proteomes" id="UP000694865">
    <property type="component" value="Unplaced"/>
</dbReference>
<feature type="signal peptide" evidence="1">
    <location>
        <begin position="1"/>
        <end position="30"/>
    </location>
</feature>
<reference evidence="3" key="1">
    <citation type="submission" date="2025-08" db="UniProtKB">
        <authorList>
            <consortium name="RefSeq"/>
        </authorList>
    </citation>
    <scope>IDENTIFICATION</scope>
    <source>
        <tissue evidence="3">Testes</tissue>
    </source>
</reference>
<keyword evidence="2" id="KW-1185">Reference proteome</keyword>
<sequence>MIKYTNSALSMSVIVAIVLAASLVLPETRSQSIGRPNKCVATPARRCRRLIDARAIASRPNLNVGGGPKPMPLAIMRYGKRRDNSITVAEFDTLHSTEKRRLAFLKPSPDNKQHGAGSKLRLESSIELEDNHPDIGEVEHNSILKRVTQFLRNIVSYPNQYKK</sequence>